<evidence type="ECO:0000256" key="1">
    <source>
        <dbReference type="ARBA" id="ARBA00001936"/>
    </source>
</evidence>
<evidence type="ECO:0000256" key="15">
    <source>
        <dbReference type="ARBA" id="ARBA00047374"/>
    </source>
</evidence>
<evidence type="ECO:0000256" key="5">
    <source>
        <dbReference type="ARBA" id="ARBA00022490"/>
    </source>
</evidence>
<dbReference type="AlphaFoldDB" id="A0A8D0EAJ6"/>
<dbReference type="InterPro" id="IPR029044">
    <property type="entry name" value="Nucleotide-diphossugar_trans"/>
</dbReference>
<keyword evidence="7" id="KW-0808">Transferase</keyword>
<evidence type="ECO:0000256" key="12">
    <source>
        <dbReference type="ARBA" id="ARBA00023242"/>
    </source>
</evidence>
<evidence type="ECO:0000256" key="6">
    <source>
        <dbReference type="ARBA" id="ARBA00022553"/>
    </source>
</evidence>
<protein>
    <recommendedName>
        <fullName evidence="14">glycogenin glucosyltransferase</fullName>
        <ecNumber evidence="14">2.4.1.186</ecNumber>
    </recommendedName>
</protein>
<evidence type="ECO:0000256" key="7">
    <source>
        <dbReference type="ARBA" id="ARBA00022679"/>
    </source>
</evidence>
<dbReference type="InterPro" id="IPR002495">
    <property type="entry name" value="Glyco_trans_8"/>
</dbReference>
<dbReference type="Ensembl" id="ENSSMRT00000034091.1">
    <property type="protein sequence ID" value="ENSSMRP00000029211.1"/>
    <property type="gene ID" value="ENSSMRG00000022466.1"/>
</dbReference>
<comment type="catalytic activity">
    <reaction evidence="15">
        <text>[1,4-alpha-D-glucosyl](n)-L-tyrosyl-[glycogenin] + UDP-alpha-D-glucose = [1,4-alpha-D-glucosyl](n+1)-L-tyrosyl-[glycogenin] + UDP + H(+)</text>
        <dbReference type="Rhea" id="RHEA:56560"/>
        <dbReference type="Rhea" id="RHEA-COMP:14606"/>
        <dbReference type="Rhea" id="RHEA-COMP:14607"/>
        <dbReference type="ChEBI" id="CHEBI:15378"/>
        <dbReference type="ChEBI" id="CHEBI:58223"/>
        <dbReference type="ChEBI" id="CHEBI:58885"/>
        <dbReference type="ChEBI" id="CHEBI:140574"/>
        <dbReference type="EC" id="2.4.1.186"/>
    </reaction>
    <physiologicalReaction direction="left-to-right" evidence="15">
        <dbReference type="Rhea" id="RHEA:56561"/>
    </physiologicalReaction>
</comment>
<evidence type="ECO:0000313" key="20">
    <source>
        <dbReference type="Proteomes" id="UP000694421"/>
    </source>
</evidence>
<keyword evidence="6" id="KW-0597">Phosphoprotein</keyword>
<dbReference type="GO" id="GO:0046872">
    <property type="term" value="F:metal ion binding"/>
    <property type="evidence" value="ECO:0007669"/>
    <property type="project" value="UniProtKB-KW"/>
</dbReference>
<organism evidence="19 20">
    <name type="scientific">Salvator merianae</name>
    <name type="common">Argentine black and white tegu</name>
    <name type="synonym">Tupinambis merianae</name>
    <dbReference type="NCBI Taxonomy" id="96440"/>
    <lineage>
        <taxon>Eukaryota</taxon>
        <taxon>Metazoa</taxon>
        <taxon>Chordata</taxon>
        <taxon>Craniata</taxon>
        <taxon>Vertebrata</taxon>
        <taxon>Euteleostomi</taxon>
        <taxon>Lepidosauria</taxon>
        <taxon>Squamata</taxon>
        <taxon>Bifurcata</taxon>
        <taxon>Unidentata</taxon>
        <taxon>Episquamata</taxon>
        <taxon>Laterata</taxon>
        <taxon>Teiioidea</taxon>
        <taxon>Teiidae</taxon>
        <taxon>Salvator</taxon>
    </lineage>
</organism>
<dbReference type="Proteomes" id="UP000694421">
    <property type="component" value="Unplaced"/>
</dbReference>
<accession>A0A8D0EAJ6</accession>
<keyword evidence="10" id="KW-0325">Glycoprotein</keyword>
<comment type="function">
    <text evidence="17">Glycogenin participates in the glycogen biosynthetic process along with glycogen synthase and glycogen branching enzyme. It catalyzes the formation of a short alpha (1,4)-glucosyl chain covalently attached via a glucose 1-O-tyrosyl linkage to internal tyrosine residues and these chains act as primers for the elongation reaction catalyzed by glycogen synthase.</text>
</comment>
<keyword evidence="8" id="KW-0479">Metal-binding</keyword>
<evidence type="ECO:0000256" key="4">
    <source>
        <dbReference type="ARBA" id="ARBA00004964"/>
    </source>
</evidence>
<dbReference type="Ensembl" id="ENSSMRT00000034093.1">
    <property type="protein sequence ID" value="ENSSMRP00000029213.1"/>
    <property type="gene ID" value="ENSSMRG00000022466.1"/>
</dbReference>
<proteinExistence type="inferred from homology"/>
<keyword evidence="12" id="KW-0539">Nucleus</keyword>
<evidence type="ECO:0000313" key="19">
    <source>
        <dbReference type="Ensembl" id="ENSSMRP00000029213.1"/>
    </source>
</evidence>
<evidence type="ECO:0000256" key="14">
    <source>
        <dbReference type="ARBA" id="ARBA00038934"/>
    </source>
</evidence>
<dbReference type="GO" id="GO:0005978">
    <property type="term" value="P:glycogen biosynthetic process"/>
    <property type="evidence" value="ECO:0007669"/>
    <property type="project" value="UniProtKB-KW"/>
</dbReference>
<evidence type="ECO:0000256" key="10">
    <source>
        <dbReference type="ARBA" id="ARBA00023180"/>
    </source>
</evidence>
<dbReference type="GO" id="GO:0005634">
    <property type="term" value="C:nucleus"/>
    <property type="evidence" value="ECO:0007669"/>
    <property type="project" value="UniProtKB-SubCell"/>
</dbReference>
<dbReference type="CDD" id="cd02537">
    <property type="entry name" value="GT8_Glycogenin"/>
    <property type="match status" value="1"/>
</dbReference>
<dbReference type="Gene3D" id="3.90.550.10">
    <property type="entry name" value="Spore Coat Polysaccharide Biosynthesis Protein SpsA, Chain A"/>
    <property type="match status" value="1"/>
</dbReference>
<dbReference type="PANTHER" id="PTHR11183">
    <property type="entry name" value="GLYCOGENIN SUBFAMILY MEMBER"/>
    <property type="match status" value="1"/>
</dbReference>
<dbReference type="Pfam" id="PF01501">
    <property type="entry name" value="Glyco_transf_8"/>
    <property type="match status" value="1"/>
</dbReference>
<evidence type="ECO:0000256" key="9">
    <source>
        <dbReference type="ARBA" id="ARBA00023056"/>
    </source>
</evidence>
<comment type="pathway">
    <text evidence="4">Glycan biosynthesis; glycogen biosynthesis.</text>
</comment>
<comment type="similarity">
    <text evidence="13">Belongs to the glycosyltransferase 8 family. Glycogenin subfamily.</text>
</comment>
<keyword evidence="11" id="KW-0464">Manganese</keyword>
<evidence type="ECO:0000256" key="16">
    <source>
        <dbReference type="ARBA" id="ARBA00047924"/>
    </source>
</evidence>
<evidence type="ECO:0000256" key="2">
    <source>
        <dbReference type="ARBA" id="ARBA00004123"/>
    </source>
</evidence>
<comment type="cofactor">
    <cofactor evidence="1">
        <name>Mn(2+)</name>
        <dbReference type="ChEBI" id="CHEBI:29035"/>
    </cofactor>
</comment>
<dbReference type="GeneTree" id="ENSGT00940000161628"/>
<keyword evidence="9" id="KW-0320">Glycogen biosynthesis</keyword>
<keyword evidence="20" id="KW-1185">Reference proteome</keyword>
<evidence type="ECO:0000256" key="13">
    <source>
        <dbReference type="ARBA" id="ARBA00038162"/>
    </source>
</evidence>
<evidence type="ECO:0000256" key="3">
    <source>
        <dbReference type="ARBA" id="ARBA00004496"/>
    </source>
</evidence>
<name>A0A8D0EAJ6_SALMN</name>
<dbReference type="SUPFAM" id="SSF53448">
    <property type="entry name" value="Nucleotide-diphospho-sugar transferases"/>
    <property type="match status" value="1"/>
</dbReference>
<evidence type="ECO:0000256" key="11">
    <source>
        <dbReference type="ARBA" id="ARBA00023211"/>
    </source>
</evidence>
<comment type="subcellular location">
    <subcellularLocation>
        <location evidence="3">Cytoplasm</location>
    </subcellularLocation>
    <subcellularLocation>
        <location evidence="2">Nucleus</location>
    </subcellularLocation>
</comment>
<comment type="catalytic activity">
    <reaction evidence="16">
        <text>L-tyrosyl-[glycogenin] + UDP-alpha-D-glucose = alpha-D-glucosyl-L-tyrosyl-[glycogenin] + UDP + H(+)</text>
        <dbReference type="Rhea" id="RHEA:23360"/>
        <dbReference type="Rhea" id="RHEA-COMP:14604"/>
        <dbReference type="Rhea" id="RHEA-COMP:14605"/>
        <dbReference type="ChEBI" id="CHEBI:15378"/>
        <dbReference type="ChEBI" id="CHEBI:46858"/>
        <dbReference type="ChEBI" id="CHEBI:58223"/>
        <dbReference type="ChEBI" id="CHEBI:58885"/>
        <dbReference type="ChEBI" id="CHEBI:140573"/>
        <dbReference type="EC" id="2.4.1.186"/>
    </reaction>
    <physiologicalReaction direction="left-to-right" evidence="16">
        <dbReference type="Rhea" id="RHEA:23361"/>
    </physiologicalReaction>
</comment>
<evidence type="ECO:0000256" key="17">
    <source>
        <dbReference type="ARBA" id="ARBA00049637"/>
    </source>
</evidence>
<dbReference type="InterPro" id="IPR050587">
    <property type="entry name" value="GNT1/Glycosyltrans_8"/>
</dbReference>
<feature type="compositionally biased region" description="Basic and acidic residues" evidence="18">
    <location>
        <begin position="339"/>
        <end position="353"/>
    </location>
</feature>
<evidence type="ECO:0000256" key="18">
    <source>
        <dbReference type="SAM" id="MobiDB-lite"/>
    </source>
</evidence>
<dbReference type="GO" id="GO:0008466">
    <property type="term" value="F:glycogenin glucosyltransferase activity"/>
    <property type="evidence" value="ECO:0007669"/>
    <property type="project" value="UniProtKB-EC"/>
</dbReference>
<dbReference type="OMA" id="NDTYCQG"/>
<keyword evidence="5" id="KW-0963">Cytoplasm</keyword>
<feature type="region of interest" description="Disordered" evidence="18">
    <location>
        <begin position="334"/>
        <end position="353"/>
    </location>
</feature>
<dbReference type="GO" id="GO:0005737">
    <property type="term" value="C:cytoplasm"/>
    <property type="evidence" value="ECO:0007669"/>
    <property type="project" value="UniProtKB-SubCell"/>
</dbReference>
<evidence type="ECO:0000256" key="8">
    <source>
        <dbReference type="ARBA" id="ARBA00022723"/>
    </source>
</evidence>
<reference evidence="19" key="1">
    <citation type="submission" date="2025-05" db="UniProtKB">
        <authorList>
            <consortium name="Ensembl"/>
        </authorList>
    </citation>
    <scope>IDENTIFICATION</scope>
</reference>
<dbReference type="FunFam" id="3.90.550.10:FF:000025">
    <property type="entry name" value="Glycogenin-1 isoform 1"/>
    <property type="match status" value="1"/>
</dbReference>
<sequence length="475" mass="52985">MERKWFVLSHILITERGFLGTKKEHRIIRTSFVPTADLTFRQLSFLVLKDACSECYLMSITSAFKVTDQAFVTLATNDVYCHGALVLGQSLRNHRTSRMLVVLVTPHVSCAMRAALSTIFDEVVGVNEISSKDSVHLALLKRLELGATFTKLHCWTLTQYSKCVFMDADTLVLCNIDELFDREELSAAPDSGWPDCFNSGVFVFQPSLKTFNLLMKFASEHGSFDGGDQGLLNIFFGNWATTDINKHLPFIYNLSSSALYTYAPAFQHFGKDAKVVHFLGPAKPWNYAYNPQTKTVSDKGSVTVSQNQLPFLQLWWATYNSSILPLLESVQKTPGPHIQTEESKLNGDESKFERGDSIASNTALVPSNVKNVLDNAVNIPDELPAENTLPTAECNMEINTVAQSDASPETPVQPVPELRVAADELISSVSELSIQAKPEEPSAEDERRKWEEGHIDYLGKDAFENIKKKLDSFLL</sequence>
<dbReference type="EC" id="2.4.1.186" evidence="14"/>